<gene>
    <name evidence="1" type="ORF">LCGC14_1784710</name>
</gene>
<organism evidence="1">
    <name type="scientific">marine sediment metagenome</name>
    <dbReference type="NCBI Taxonomy" id="412755"/>
    <lineage>
        <taxon>unclassified sequences</taxon>
        <taxon>metagenomes</taxon>
        <taxon>ecological metagenomes</taxon>
    </lineage>
</organism>
<accession>A0A0F9J994</accession>
<dbReference type="EMBL" id="LAZR01016939">
    <property type="protein sequence ID" value="KKM02411.1"/>
    <property type="molecule type" value="Genomic_DNA"/>
</dbReference>
<proteinExistence type="predicted"/>
<reference evidence="1" key="1">
    <citation type="journal article" date="2015" name="Nature">
        <title>Complex archaea that bridge the gap between prokaryotes and eukaryotes.</title>
        <authorList>
            <person name="Spang A."/>
            <person name="Saw J.H."/>
            <person name="Jorgensen S.L."/>
            <person name="Zaremba-Niedzwiedzka K."/>
            <person name="Martijn J."/>
            <person name="Lind A.E."/>
            <person name="van Eijk R."/>
            <person name="Schleper C."/>
            <person name="Guy L."/>
            <person name="Ettema T.J."/>
        </authorList>
    </citation>
    <scope>NUCLEOTIDE SEQUENCE</scope>
</reference>
<evidence type="ECO:0000313" key="1">
    <source>
        <dbReference type="EMBL" id="KKM02411.1"/>
    </source>
</evidence>
<sequence length="51" mass="6007">MDYQPCGNGDKLRCINLDLSKNKNRIYMLDFHYWSDLLIIDNAEKVCPTVE</sequence>
<protein>
    <submittedName>
        <fullName evidence="1">Uncharacterized protein</fullName>
    </submittedName>
</protein>
<comment type="caution">
    <text evidence="1">The sequence shown here is derived from an EMBL/GenBank/DDBJ whole genome shotgun (WGS) entry which is preliminary data.</text>
</comment>
<feature type="non-terminal residue" evidence="1">
    <location>
        <position position="51"/>
    </location>
</feature>
<name>A0A0F9J994_9ZZZZ</name>
<dbReference type="AlphaFoldDB" id="A0A0F9J994"/>